<protein>
    <submittedName>
        <fullName evidence="2">Acetyltransferase (GNAT) family protein</fullName>
    </submittedName>
</protein>
<feature type="domain" description="N-acetyltransferase" evidence="1">
    <location>
        <begin position="1"/>
        <end position="106"/>
    </location>
</feature>
<proteinExistence type="predicted"/>
<evidence type="ECO:0000259" key="1">
    <source>
        <dbReference type="PROSITE" id="PS51186"/>
    </source>
</evidence>
<reference evidence="2 3" key="1">
    <citation type="submission" date="2014-06" db="EMBL/GenBank/DDBJ databases">
        <authorList>
            <person name="Urmite Genomes Urmite Genomes"/>
        </authorList>
    </citation>
    <scope>NUCLEOTIDE SEQUENCE [LARGE SCALE GENOMIC DNA]</scope>
</reference>
<dbReference type="PANTHER" id="PTHR43792">
    <property type="entry name" value="GNAT FAMILY, PUTATIVE (AFU_ORTHOLOGUE AFUA_3G00765)-RELATED-RELATED"/>
    <property type="match status" value="1"/>
</dbReference>
<evidence type="ECO:0000313" key="2">
    <source>
        <dbReference type="EMBL" id="CDZ77327.1"/>
    </source>
</evidence>
<dbReference type="EMBL" id="CCSB01000002">
    <property type="protein sequence ID" value="CDZ77327.1"/>
    <property type="molecule type" value="Genomic_DNA"/>
</dbReference>
<sequence length="116" mass="13340">MIGFLGLMTPSFDAHFTPAVEIGWRLSSKYWNQGYATEGAKAVLHYAFNCLNIERLVSFTVVNNLASRRVMEKIGMHHNPPDDFEHPRLSVDSPLRKHVLYRLSKEEYQNNDKTSS</sequence>
<dbReference type="PANTHER" id="PTHR43792:SF1">
    <property type="entry name" value="N-ACETYLTRANSFERASE DOMAIN-CONTAINING PROTEIN"/>
    <property type="match status" value="1"/>
</dbReference>
<dbReference type="InterPro" id="IPR016181">
    <property type="entry name" value="Acyl_CoA_acyltransferase"/>
</dbReference>
<keyword evidence="3" id="KW-1185">Reference proteome</keyword>
<dbReference type="PROSITE" id="PS51186">
    <property type="entry name" value="GNAT"/>
    <property type="match status" value="1"/>
</dbReference>
<dbReference type="InterPro" id="IPR000182">
    <property type="entry name" value="GNAT_dom"/>
</dbReference>
<dbReference type="SUPFAM" id="SSF55729">
    <property type="entry name" value="Acyl-CoA N-acyltransferases (Nat)"/>
    <property type="match status" value="1"/>
</dbReference>
<dbReference type="InterPro" id="IPR051531">
    <property type="entry name" value="N-acetyltransferase"/>
</dbReference>
<dbReference type="Pfam" id="PF13302">
    <property type="entry name" value="Acetyltransf_3"/>
    <property type="match status" value="1"/>
</dbReference>
<dbReference type="STRING" id="1034943.BN59_01610"/>
<dbReference type="eggNOG" id="COG1670">
    <property type="taxonomic scope" value="Bacteria"/>
</dbReference>
<evidence type="ECO:0000313" key="3">
    <source>
        <dbReference type="Proteomes" id="UP000044071"/>
    </source>
</evidence>
<gene>
    <name evidence="2" type="ORF">BN59_01610</name>
</gene>
<organism evidence="2 3">
    <name type="scientific">Legionella massiliensis</name>
    <dbReference type="NCBI Taxonomy" id="1034943"/>
    <lineage>
        <taxon>Bacteria</taxon>
        <taxon>Pseudomonadati</taxon>
        <taxon>Pseudomonadota</taxon>
        <taxon>Gammaproteobacteria</taxon>
        <taxon>Legionellales</taxon>
        <taxon>Legionellaceae</taxon>
        <taxon>Legionella</taxon>
    </lineage>
</organism>
<keyword evidence="2" id="KW-0808">Transferase</keyword>
<dbReference type="Gene3D" id="3.40.630.30">
    <property type="match status" value="1"/>
</dbReference>
<accession>A0A078KWE6</accession>
<dbReference type="GO" id="GO:0016747">
    <property type="term" value="F:acyltransferase activity, transferring groups other than amino-acyl groups"/>
    <property type="evidence" value="ECO:0007669"/>
    <property type="project" value="InterPro"/>
</dbReference>
<dbReference type="Proteomes" id="UP000044071">
    <property type="component" value="Unassembled WGS sequence"/>
</dbReference>
<name>A0A078KWE6_9GAMM</name>
<dbReference type="AlphaFoldDB" id="A0A078KWE6"/>